<dbReference type="RefSeq" id="WP_166949507.1">
    <property type="nucleotide sequence ID" value="NZ_JAARLZ010000007.1"/>
</dbReference>
<proteinExistence type="predicted"/>
<dbReference type="EMBL" id="JAARLZ010000007">
    <property type="protein sequence ID" value="NII07546.1"/>
    <property type="molecule type" value="Genomic_DNA"/>
</dbReference>
<sequence length="113" mass="13020">MKKIATYNEIKFDVLSIYWLGCRDRGFKGESHQHIVAWALDEWDGAYDHPFENLIFHVIALALGGPWSANLEKFHRKQCELLILSFQSDLPYELLSKEEAGELQSDIKVLGLI</sequence>
<keyword evidence="2" id="KW-1185">Reference proteome</keyword>
<name>A0A7X5UBP2_9GAMM</name>
<evidence type="ECO:0000313" key="1">
    <source>
        <dbReference type="EMBL" id="NII07546.1"/>
    </source>
</evidence>
<comment type="caution">
    <text evidence="1">The sequence shown here is derived from an EMBL/GenBank/DDBJ whole genome shotgun (WGS) entry which is preliminary data.</text>
</comment>
<protein>
    <submittedName>
        <fullName evidence="1">Uncharacterized protein</fullName>
    </submittedName>
</protein>
<gene>
    <name evidence="1" type="ORF">HBF25_14265</name>
</gene>
<dbReference type="AlphaFoldDB" id="A0A7X5UBP2"/>
<dbReference type="Proteomes" id="UP000490980">
    <property type="component" value="Unassembled WGS sequence"/>
</dbReference>
<accession>A0A7X5UBP2</accession>
<organism evidence="1 2">
    <name type="scientific">Luteibacter anthropi</name>
    <dbReference type="NCBI Taxonomy" id="564369"/>
    <lineage>
        <taxon>Bacteria</taxon>
        <taxon>Pseudomonadati</taxon>
        <taxon>Pseudomonadota</taxon>
        <taxon>Gammaproteobacteria</taxon>
        <taxon>Lysobacterales</taxon>
        <taxon>Rhodanobacteraceae</taxon>
        <taxon>Luteibacter</taxon>
    </lineage>
</organism>
<reference evidence="1 2" key="1">
    <citation type="submission" date="2020-03" db="EMBL/GenBank/DDBJ databases">
        <authorList>
            <person name="Lai Q."/>
        </authorList>
    </citation>
    <scope>NUCLEOTIDE SEQUENCE [LARGE SCALE GENOMIC DNA]</scope>
    <source>
        <strain evidence="1 2">CCUG 25036</strain>
    </source>
</reference>
<evidence type="ECO:0000313" key="2">
    <source>
        <dbReference type="Proteomes" id="UP000490980"/>
    </source>
</evidence>